<dbReference type="Proteomes" id="UP000019260">
    <property type="component" value="Chromosome"/>
</dbReference>
<keyword evidence="1" id="KW-0472">Membrane</keyword>
<name>W0GQK5_9MOLU</name>
<reference evidence="2 3" key="1">
    <citation type="submission" date="2013-09" db="EMBL/GenBank/DDBJ databases">
        <title>Complete genome sequence of Spiroplasma mirum suckling mouse cataract agent.</title>
        <authorList>
            <person name="Landry C.A."/>
            <person name="Bastian F.O."/>
            <person name="Thune R.L."/>
        </authorList>
    </citation>
    <scope>NUCLEOTIDE SEQUENCE [LARGE SCALE GENOMIC DNA]</scope>
    <source>
        <strain evidence="2 3">SMCA</strain>
    </source>
</reference>
<organism evidence="2 3">
    <name type="scientific">Spiroplasma mirum ATCC 29335</name>
    <dbReference type="NCBI Taxonomy" id="838561"/>
    <lineage>
        <taxon>Bacteria</taxon>
        <taxon>Bacillati</taxon>
        <taxon>Mycoplasmatota</taxon>
        <taxon>Mollicutes</taxon>
        <taxon>Entomoplasmatales</taxon>
        <taxon>Spiroplasmataceae</taxon>
        <taxon>Spiroplasma</taxon>
    </lineage>
</organism>
<keyword evidence="1" id="KW-0812">Transmembrane</keyword>
<dbReference type="KEGG" id="smia:P344_02865"/>
<dbReference type="HOGENOM" id="CLU_2398107_0_0_14"/>
<protein>
    <submittedName>
        <fullName evidence="2">Uncharacterized protein</fullName>
    </submittedName>
</protein>
<feature type="transmembrane region" description="Helical" evidence="1">
    <location>
        <begin position="45"/>
        <end position="67"/>
    </location>
</feature>
<dbReference type="PATRIC" id="fig|838561.3.peg.555"/>
<evidence type="ECO:0000313" key="2">
    <source>
        <dbReference type="EMBL" id="AHI57917.1"/>
    </source>
</evidence>
<evidence type="ECO:0000313" key="3">
    <source>
        <dbReference type="Proteomes" id="UP000019260"/>
    </source>
</evidence>
<evidence type="ECO:0000256" key="1">
    <source>
        <dbReference type="SAM" id="Phobius"/>
    </source>
</evidence>
<accession>W0GQK5</accession>
<sequence>MIISTIALKINLVVQGNLYGETSLQPLAREGFLPVSLKKLNRDGLLTRAIQLNIVLTLGIIFIWLIIPDLIKGITLTCQDGFMCTLQESLCYP</sequence>
<dbReference type="AlphaFoldDB" id="W0GQK5"/>
<keyword evidence="1" id="KW-1133">Transmembrane helix</keyword>
<dbReference type="STRING" id="838561.P344_02865"/>
<gene>
    <name evidence="2" type="ORF">P344_02865</name>
</gene>
<dbReference type="eggNOG" id="COG0531">
    <property type="taxonomic scope" value="Bacteria"/>
</dbReference>
<proteinExistence type="predicted"/>
<dbReference type="KEGG" id="smir:SMM_0481"/>
<dbReference type="EMBL" id="CP006720">
    <property type="protein sequence ID" value="AHI57917.1"/>
    <property type="molecule type" value="Genomic_DNA"/>
</dbReference>
<keyword evidence="3" id="KW-1185">Reference proteome</keyword>